<accession>A0AAD4GNP3</accession>
<dbReference type="SUPFAM" id="SSF56645">
    <property type="entry name" value="Acyl-CoA dehydrogenase NM domain-like"/>
    <property type="match status" value="1"/>
</dbReference>
<dbReference type="GO" id="GO:0005777">
    <property type="term" value="C:peroxisome"/>
    <property type="evidence" value="ECO:0007669"/>
    <property type="project" value="InterPro"/>
</dbReference>
<dbReference type="InterPro" id="IPR012258">
    <property type="entry name" value="Acyl-CoA_oxidase"/>
</dbReference>
<name>A0AAD4GNP3_ASPNN</name>
<dbReference type="GO" id="GO:0071949">
    <property type="term" value="F:FAD binding"/>
    <property type="evidence" value="ECO:0007669"/>
    <property type="project" value="InterPro"/>
</dbReference>
<protein>
    <recommendedName>
        <fullName evidence="1">Acyl-coenzyme A oxidase N-terminal domain-containing protein</fullName>
    </recommendedName>
</protein>
<dbReference type="GO" id="GO:0005504">
    <property type="term" value="F:fatty acid binding"/>
    <property type="evidence" value="ECO:0007669"/>
    <property type="project" value="TreeGrafter"/>
</dbReference>
<organism evidence="2 3">
    <name type="scientific">Aspergillus nanangensis</name>
    <dbReference type="NCBI Taxonomy" id="2582783"/>
    <lineage>
        <taxon>Eukaryota</taxon>
        <taxon>Fungi</taxon>
        <taxon>Dikarya</taxon>
        <taxon>Ascomycota</taxon>
        <taxon>Pezizomycotina</taxon>
        <taxon>Eurotiomycetes</taxon>
        <taxon>Eurotiomycetidae</taxon>
        <taxon>Eurotiales</taxon>
        <taxon>Aspergillaceae</taxon>
        <taxon>Aspergillus</taxon>
        <taxon>Aspergillus subgen. Circumdati</taxon>
    </lineage>
</organism>
<reference evidence="2" key="1">
    <citation type="journal article" date="2019" name="Beilstein J. Org. Chem.">
        <title>Nanangenines: drimane sesquiterpenoids as the dominant metabolite cohort of a novel Australian fungus, Aspergillus nanangensis.</title>
        <authorList>
            <person name="Lacey H.J."/>
            <person name="Gilchrist C.L.M."/>
            <person name="Crombie A."/>
            <person name="Kalaitzis J.A."/>
            <person name="Vuong D."/>
            <person name="Rutledge P.J."/>
            <person name="Turner P."/>
            <person name="Pitt J.I."/>
            <person name="Lacey E."/>
            <person name="Chooi Y.H."/>
            <person name="Piggott A.M."/>
        </authorList>
    </citation>
    <scope>NUCLEOTIDE SEQUENCE</scope>
    <source>
        <strain evidence="2">MST-FP2251</strain>
    </source>
</reference>
<dbReference type="GO" id="GO:0003997">
    <property type="term" value="F:acyl-CoA oxidase activity"/>
    <property type="evidence" value="ECO:0007669"/>
    <property type="project" value="InterPro"/>
</dbReference>
<dbReference type="PANTHER" id="PTHR10909">
    <property type="entry name" value="ELECTRON TRANSPORT OXIDOREDUCTASE"/>
    <property type="match status" value="1"/>
</dbReference>
<dbReference type="GO" id="GO:0033540">
    <property type="term" value="P:fatty acid beta-oxidation using acyl-CoA oxidase"/>
    <property type="evidence" value="ECO:0007669"/>
    <property type="project" value="TreeGrafter"/>
</dbReference>
<comment type="caution">
    <text evidence="2">The sequence shown here is derived from an EMBL/GenBank/DDBJ whole genome shotgun (WGS) entry which is preliminary data.</text>
</comment>
<evidence type="ECO:0000313" key="2">
    <source>
        <dbReference type="EMBL" id="KAF9883662.1"/>
    </source>
</evidence>
<dbReference type="Gene3D" id="2.40.110.10">
    <property type="entry name" value="Butyryl-CoA Dehydrogenase, subunit A, domain 2"/>
    <property type="match status" value="1"/>
</dbReference>
<dbReference type="EMBL" id="VCAU01000154">
    <property type="protein sequence ID" value="KAF9883662.1"/>
    <property type="molecule type" value="Genomic_DNA"/>
</dbReference>
<evidence type="ECO:0000259" key="1">
    <source>
        <dbReference type="Pfam" id="PF14749"/>
    </source>
</evidence>
<gene>
    <name evidence="2" type="ORF">FE257_003096</name>
</gene>
<proteinExistence type="predicted"/>
<sequence length="183" mass="20547">MAPPNRQMNLLEQARQSATFDSNILTNLLYDGPETVSSRRAAFQRVEHALSLTDTMTLPTIYHGLTREQHYLEGVRRARATVHDMLTHQHRHFQSLTERYHLANASPFGMNFLMFCRTIELQGTPAQKAHWLPLIDTMEINGAYAQTELGHGTFVRGIATTATFDAVRDEFVLDSGGGSDETG</sequence>
<dbReference type="AlphaFoldDB" id="A0AAD4GNP3"/>
<dbReference type="Proteomes" id="UP001194746">
    <property type="component" value="Unassembled WGS sequence"/>
</dbReference>
<evidence type="ECO:0000313" key="3">
    <source>
        <dbReference type="Proteomes" id="UP001194746"/>
    </source>
</evidence>
<feature type="domain" description="Acyl-coenzyme A oxidase N-terminal" evidence="1">
    <location>
        <begin position="21"/>
        <end position="140"/>
    </location>
</feature>
<dbReference type="Gene3D" id="1.10.540.10">
    <property type="entry name" value="Acyl-CoA dehydrogenase/oxidase, N-terminal domain"/>
    <property type="match status" value="1"/>
</dbReference>
<dbReference type="GO" id="GO:0055088">
    <property type="term" value="P:lipid homeostasis"/>
    <property type="evidence" value="ECO:0007669"/>
    <property type="project" value="TreeGrafter"/>
</dbReference>
<dbReference type="InterPro" id="IPR037069">
    <property type="entry name" value="AcylCoA_DH/ox_N_sf"/>
</dbReference>
<dbReference type="PANTHER" id="PTHR10909:SF250">
    <property type="entry name" value="PEROXISOMAL ACYL-COENZYME A OXIDASE 1"/>
    <property type="match status" value="1"/>
</dbReference>
<dbReference type="Pfam" id="PF14749">
    <property type="entry name" value="Acyl-CoA_ox_N"/>
    <property type="match status" value="1"/>
</dbReference>
<dbReference type="InterPro" id="IPR009100">
    <property type="entry name" value="AcylCoA_DH/oxidase_NM_dom_sf"/>
</dbReference>
<dbReference type="InterPro" id="IPR046373">
    <property type="entry name" value="Acyl-CoA_Oxase/DH_mid-dom_sf"/>
</dbReference>
<dbReference type="InterPro" id="IPR029320">
    <property type="entry name" value="Acyl-CoA_ox_N"/>
</dbReference>
<keyword evidence="3" id="KW-1185">Reference proteome</keyword>
<reference evidence="2" key="2">
    <citation type="submission" date="2020-02" db="EMBL/GenBank/DDBJ databases">
        <authorList>
            <person name="Gilchrist C.L.M."/>
            <person name="Chooi Y.-H."/>
        </authorList>
    </citation>
    <scope>NUCLEOTIDE SEQUENCE</scope>
    <source>
        <strain evidence="2">MST-FP2251</strain>
    </source>
</reference>